<evidence type="ECO:0000313" key="4">
    <source>
        <dbReference type="Proteomes" id="UP000823521"/>
    </source>
</evidence>
<sequence>MATSDERSWCVVVPHHPRGARLARHRLADELTGVVPPDLLADLVAVLAELVGNAVRHAEPLPGAVVRVAWRVGPAAAGAASVQIRVTDGGAVATPRIRAAGPTAADGRGLHIVAALADRWGVERDGLGQSVWAEFSAATPGGVGPDVVAAGLSAAGSGAGTLTGPVDA</sequence>
<dbReference type="CDD" id="cd16936">
    <property type="entry name" value="HATPase_RsbW-like"/>
    <property type="match status" value="1"/>
</dbReference>
<name>A0ABS3VXU2_MICEH</name>
<dbReference type="InterPro" id="IPR003594">
    <property type="entry name" value="HATPase_dom"/>
</dbReference>
<dbReference type="EMBL" id="WVUH01000292">
    <property type="protein sequence ID" value="MBO4209362.1"/>
    <property type="molecule type" value="Genomic_DNA"/>
</dbReference>
<feature type="domain" description="Histidine kinase/HSP90-like ATPase" evidence="2">
    <location>
        <begin position="15"/>
        <end position="133"/>
    </location>
</feature>
<keyword evidence="4" id="KW-1185">Reference proteome</keyword>
<dbReference type="Proteomes" id="UP000823521">
    <property type="component" value="Unassembled WGS sequence"/>
</dbReference>
<dbReference type="InterPro" id="IPR050267">
    <property type="entry name" value="Anti-sigma-factor_SerPK"/>
</dbReference>
<dbReference type="PANTHER" id="PTHR35526:SF3">
    <property type="entry name" value="ANTI-SIGMA-F FACTOR RSBW"/>
    <property type="match status" value="1"/>
</dbReference>
<keyword evidence="3" id="KW-0547">Nucleotide-binding</keyword>
<gene>
    <name evidence="3" type="ORF">GSF22_25700</name>
</gene>
<dbReference type="Pfam" id="PF13581">
    <property type="entry name" value="HATPase_c_2"/>
    <property type="match status" value="1"/>
</dbReference>
<dbReference type="InterPro" id="IPR036890">
    <property type="entry name" value="HATPase_C_sf"/>
</dbReference>
<evidence type="ECO:0000313" key="3">
    <source>
        <dbReference type="EMBL" id="MBO4209362.1"/>
    </source>
</evidence>
<keyword evidence="1" id="KW-0808">Transferase</keyword>
<keyword evidence="1" id="KW-0418">Kinase</keyword>
<reference evidence="3 4" key="1">
    <citation type="submission" date="2019-12" db="EMBL/GenBank/DDBJ databases">
        <title>Whole genome sequencing of endophytic Actinobacterium Micromonospora sp. MPMI6T.</title>
        <authorList>
            <person name="Evv R."/>
            <person name="Podile A.R."/>
        </authorList>
    </citation>
    <scope>NUCLEOTIDE SEQUENCE [LARGE SCALE GENOMIC DNA]</scope>
    <source>
        <strain evidence="3 4">MPMI6</strain>
    </source>
</reference>
<dbReference type="GO" id="GO:0005524">
    <property type="term" value="F:ATP binding"/>
    <property type="evidence" value="ECO:0007669"/>
    <property type="project" value="UniProtKB-KW"/>
</dbReference>
<evidence type="ECO:0000256" key="1">
    <source>
        <dbReference type="ARBA" id="ARBA00022527"/>
    </source>
</evidence>
<dbReference type="Gene3D" id="3.30.565.10">
    <property type="entry name" value="Histidine kinase-like ATPase, C-terminal domain"/>
    <property type="match status" value="1"/>
</dbReference>
<protein>
    <submittedName>
        <fullName evidence="3">ATP-binding protein</fullName>
    </submittedName>
</protein>
<organism evidence="3 4">
    <name type="scientific">Micromonospora echinofusca</name>
    <dbReference type="NCBI Taxonomy" id="47858"/>
    <lineage>
        <taxon>Bacteria</taxon>
        <taxon>Bacillati</taxon>
        <taxon>Actinomycetota</taxon>
        <taxon>Actinomycetes</taxon>
        <taxon>Micromonosporales</taxon>
        <taxon>Micromonosporaceae</taxon>
        <taxon>Micromonospora</taxon>
    </lineage>
</organism>
<accession>A0ABS3VXU2</accession>
<dbReference type="PANTHER" id="PTHR35526">
    <property type="entry name" value="ANTI-SIGMA-F FACTOR RSBW-RELATED"/>
    <property type="match status" value="1"/>
</dbReference>
<dbReference type="SUPFAM" id="SSF55874">
    <property type="entry name" value="ATPase domain of HSP90 chaperone/DNA topoisomerase II/histidine kinase"/>
    <property type="match status" value="1"/>
</dbReference>
<evidence type="ECO:0000259" key="2">
    <source>
        <dbReference type="Pfam" id="PF13581"/>
    </source>
</evidence>
<keyword evidence="3" id="KW-0067">ATP-binding</keyword>
<keyword evidence="1" id="KW-0723">Serine/threonine-protein kinase</keyword>
<proteinExistence type="predicted"/>
<comment type="caution">
    <text evidence="3">The sequence shown here is derived from an EMBL/GenBank/DDBJ whole genome shotgun (WGS) entry which is preliminary data.</text>
</comment>